<dbReference type="AlphaFoldDB" id="A0ABD1Y1V7"/>
<accession>A0ABD1Y1V7</accession>
<sequence>MFMERITAVVKPEAAHFMCISRREALQNVLSTLQSKINVLLHFRTSERLQSVILYSNHSLPSSLTGERHQLEVLSLA</sequence>
<dbReference type="Proteomes" id="UP001605036">
    <property type="component" value="Unassembled WGS sequence"/>
</dbReference>
<gene>
    <name evidence="1" type="ORF">R1flu_025430</name>
</gene>
<keyword evidence="2" id="KW-1185">Reference proteome</keyword>
<name>A0ABD1Y1V7_9MARC</name>
<protein>
    <submittedName>
        <fullName evidence="1">Uncharacterized protein</fullName>
    </submittedName>
</protein>
<evidence type="ECO:0000313" key="1">
    <source>
        <dbReference type="EMBL" id="KAL2613738.1"/>
    </source>
</evidence>
<comment type="caution">
    <text evidence="1">The sequence shown here is derived from an EMBL/GenBank/DDBJ whole genome shotgun (WGS) entry which is preliminary data.</text>
</comment>
<organism evidence="1 2">
    <name type="scientific">Riccia fluitans</name>
    <dbReference type="NCBI Taxonomy" id="41844"/>
    <lineage>
        <taxon>Eukaryota</taxon>
        <taxon>Viridiplantae</taxon>
        <taxon>Streptophyta</taxon>
        <taxon>Embryophyta</taxon>
        <taxon>Marchantiophyta</taxon>
        <taxon>Marchantiopsida</taxon>
        <taxon>Marchantiidae</taxon>
        <taxon>Marchantiales</taxon>
        <taxon>Ricciaceae</taxon>
        <taxon>Riccia</taxon>
    </lineage>
</organism>
<dbReference type="EMBL" id="JBHFFA010000007">
    <property type="protein sequence ID" value="KAL2613738.1"/>
    <property type="molecule type" value="Genomic_DNA"/>
</dbReference>
<evidence type="ECO:0000313" key="2">
    <source>
        <dbReference type="Proteomes" id="UP001605036"/>
    </source>
</evidence>
<proteinExistence type="predicted"/>
<reference evidence="1 2" key="1">
    <citation type="submission" date="2024-09" db="EMBL/GenBank/DDBJ databases">
        <title>Chromosome-scale assembly of Riccia fluitans.</title>
        <authorList>
            <person name="Paukszto L."/>
            <person name="Sawicki J."/>
            <person name="Karawczyk K."/>
            <person name="Piernik-Szablinska J."/>
            <person name="Szczecinska M."/>
            <person name="Mazdziarz M."/>
        </authorList>
    </citation>
    <scope>NUCLEOTIDE SEQUENCE [LARGE SCALE GENOMIC DNA]</scope>
    <source>
        <strain evidence="1">Rf_01</strain>
        <tissue evidence="1">Aerial parts of the thallus</tissue>
    </source>
</reference>